<proteinExistence type="predicted"/>
<reference evidence="1" key="2">
    <citation type="submission" date="2025-09" db="UniProtKB">
        <authorList>
            <consortium name="EnsemblPlants"/>
        </authorList>
    </citation>
    <scope>IDENTIFICATION</scope>
</reference>
<dbReference type="EnsemblPlants" id="AVESA.00010b.r2.7CG0686820.1">
    <property type="protein sequence ID" value="AVESA.00010b.r2.7CG0686820.1.CDS"/>
    <property type="gene ID" value="AVESA.00010b.r2.7CG0686820"/>
</dbReference>
<dbReference type="Proteomes" id="UP001732700">
    <property type="component" value="Chromosome 7C"/>
</dbReference>
<name>A0ACD5ZX96_AVESA</name>
<organism evidence="1 2">
    <name type="scientific">Avena sativa</name>
    <name type="common">Oat</name>
    <dbReference type="NCBI Taxonomy" id="4498"/>
    <lineage>
        <taxon>Eukaryota</taxon>
        <taxon>Viridiplantae</taxon>
        <taxon>Streptophyta</taxon>
        <taxon>Embryophyta</taxon>
        <taxon>Tracheophyta</taxon>
        <taxon>Spermatophyta</taxon>
        <taxon>Magnoliopsida</taxon>
        <taxon>Liliopsida</taxon>
        <taxon>Poales</taxon>
        <taxon>Poaceae</taxon>
        <taxon>BOP clade</taxon>
        <taxon>Pooideae</taxon>
        <taxon>Poodae</taxon>
        <taxon>Poeae</taxon>
        <taxon>Poeae Chloroplast Group 1 (Aveneae type)</taxon>
        <taxon>Aveninae</taxon>
        <taxon>Avena</taxon>
    </lineage>
</organism>
<evidence type="ECO:0000313" key="1">
    <source>
        <dbReference type="EnsemblPlants" id="AVESA.00010b.r2.7CG0686820.1.CDS"/>
    </source>
</evidence>
<protein>
    <submittedName>
        <fullName evidence="1">Uncharacterized protein</fullName>
    </submittedName>
</protein>
<keyword evidence="2" id="KW-1185">Reference proteome</keyword>
<accession>A0ACD5ZX96</accession>
<sequence>MAGREEQGSRAAMAGRDTGKRKGDGERKGRQGKKKCRKQFCRLFLAPESGERLRIPPSFSQYLQNLPTELVSLKGQSGSTWPAELSSDTGGLFFGHGWKQFVMDHSIESGNILTFSYDGHSQFSVVVFDGMCIEKPSAFHAKPSNDLGCTMESDEEDNEKLATPQEENNGTKSKRAVGPVALVSYQSASLNSTEDYNTSNHVLQESVPRKDSSKSSPMFRFFKGVEECGKTVVKVQREPEVMSGRPPVSEEMKNYALQKAKQYKTKNPITLEIMKDSNVYKSFFMIIPGEFVRDYLPHTNKKVRLWDPQGKAWEVTYVYCSKRTAGGFSKGWGNFSRGNHLEKFDVCVFELFSEDNIKVHIYRASAALSPYILDCNNW</sequence>
<reference evidence="1" key="1">
    <citation type="submission" date="2021-05" db="EMBL/GenBank/DDBJ databases">
        <authorList>
            <person name="Scholz U."/>
            <person name="Mascher M."/>
            <person name="Fiebig A."/>
        </authorList>
    </citation>
    <scope>NUCLEOTIDE SEQUENCE [LARGE SCALE GENOMIC DNA]</scope>
</reference>
<evidence type="ECO:0000313" key="2">
    <source>
        <dbReference type="Proteomes" id="UP001732700"/>
    </source>
</evidence>